<reference evidence="6" key="1">
    <citation type="submission" date="2023-01" db="EMBL/GenBank/DDBJ databases">
        <title>Exophiala dermititidis isolated from Cystic Fibrosis Patient.</title>
        <authorList>
            <person name="Kurbessoian T."/>
            <person name="Crocker A."/>
            <person name="Murante D."/>
            <person name="Hogan D.A."/>
            <person name="Stajich J.E."/>
        </authorList>
    </citation>
    <scope>NUCLEOTIDE SEQUENCE</scope>
    <source>
        <strain evidence="6">Ex8</strain>
    </source>
</reference>
<accession>A0AAN6EWJ5</accession>
<dbReference type="GO" id="GO:0033617">
    <property type="term" value="P:mitochondrial respiratory chain complex IV assembly"/>
    <property type="evidence" value="ECO:0007669"/>
    <property type="project" value="TreeGrafter"/>
</dbReference>
<evidence type="ECO:0000313" key="7">
    <source>
        <dbReference type="Proteomes" id="UP001161757"/>
    </source>
</evidence>
<comment type="similarity">
    <text evidence="2">Belongs to the PET117 family.</text>
</comment>
<dbReference type="GO" id="GO:0005739">
    <property type="term" value="C:mitochondrion"/>
    <property type="evidence" value="ECO:0007669"/>
    <property type="project" value="UniProtKB-SubCell"/>
</dbReference>
<proteinExistence type="inferred from homology"/>
<dbReference type="AlphaFoldDB" id="A0AAN6EWJ5"/>
<evidence type="ECO:0000256" key="5">
    <source>
        <dbReference type="SAM" id="SignalP"/>
    </source>
</evidence>
<evidence type="ECO:0000256" key="3">
    <source>
        <dbReference type="ARBA" id="ARBA00022946"/>
    </source>
</evidence>
<dbReference type="EMBL" id="JAJGCB010000005">
    <property type="protein sequence ID" value="KAJ8992598.1"/>
    <property type="molecule type" value="Genomic_DNA"/>
</dbReference>
<keyword evidence="4" id="KW-0496">Mitochondrion</keyword>
<dbReference type="PANTHER" id="PTHR28163:SF1">
    <property type="entry name" value="PROTEIN PET117 HOMOLOG, MITOCHONDRIAL"/>
    <property type="match status" value="1"/>
</dbReference>
<name>A0AAN6EWJ5_EXODE</name>
<feature type="signal peptide" evidence="5">
    <location>
        <begin position="1"/>
        <end position="28"/>
    </location>
</feature>
<evidence type="ECO:0000313" key="6">
    <source>
        <dbReference type="EMBL" id="KAJ8992598.1"/>
    </source>
</evidence>
<evidence type="ECO:0000256" key="1">
    <source>
        <dbReference type="ARBA" id="ARBA00004173"/>
    </source>
</evidence>
<protein>
    <recommendedName>
        <fullName evidence="8">Cytochrome c oxidase assembly protein</fullName>
    </recommendedName>
</protein>
<dbReference type="PANTHER" id="PTHR28163">
    <property type="entry name" value="PROTEIN PET117 HOMOLOG, MITOCHONDRIAL"/>
    <property type="match status" value="1"/>
</dbReference>
<dbReference type="Pfam" id="PF15786">
    <property type="entry name" value="PET117"/>
    <property type="match status" value="1"/>
</dbReference>
<evidence type="ECO:0000256" key="2">
    <source>
        <dbReference type="ARBA" id="ARBA00008197"/>
    </source>
</evidence>
<evidence type="ECO:0008006" key="8">
    <source>
        <dbReference type="Google" id="ProtNLM"/>
    </source>
</evidence>
<dbReference type="InterPro" id="IPR031568">
    <property type="entry name" value="Pet117"/>
</dbReference>
<comment type="subcellular location">
    <subcellularLocation>
        <location evidence="1">Mitochondrion</location>
    </subcellularLocation>
</comment>
<comment type="caution">
    <text evidence="6">The sequence shown here is derived from an EMBL/GenBank/DDBJ whole genome shotgun (WGS) entry which is preliminary data.</text>
</comment>
<evidence type="ECO:0000256" key="4">
    <source>
        <dbReference type="ARBA" id="ARBA00023128"/>
    </source>
</evidence>
<gene>
    <name evidence="6" type="ORF">HRR80_003697</name>
</gene>
<sequence>MSTASKVTLLSTILATAGIVSFVHWAQTAEKEAMHAGVIRDMEQQRIKAERQADFEMQKRLEEEYKKLQTVHDSTGEA</sequence>
<organism evidence="6 7">
    <name type="scientific">Exophiala dermatitidis</name>
    <name type="common">Black yeast-like fungus</name>
    <name type="synonym">Wangiella dermatitidis</name>
    <dbReference type="NCBI Taxonomy" id="5970"/>
    <lineage>
        <taxon>Eukaryota</taxon>
        <taxon>Fungi</taxon>
        <taxon>Dikarya</taxon>
        <taxon>Ascomycota</taxon>
        <taxon>Pezizomycotina</taxon>
        <taxon>Eurotiomycetes</taxon>
        <taxon>Chaetothyriomycetidae</taxon>
        <taxon>Chaetothyriales</taxon>
        <taxon>Herpotrichiellaceae</taxon>
        <taxon>Exophiala</taxon>
    </lineage>
</organism>
<keyword evidence="3" id="KW-0809">Transit peptide</keyword>
<keyword evidence="5" id="KW-0732">Signal</keyword>
<feature type="chain" id="PRO_5042959477" description="Cytochrome c oxidase assembly protein" evidence="5">
    <location>
        <begin position="29"/>
        <end position="78"/>
    </location>
</feature>
<dbReference type="Proteomes" id="UP001161757">
    <property type="component" value="Unassembled WGS sequence"/>
</dbReference>